<comment type="caution">
    <text evidence="1">The sequence shown here is derived from an EMBL/GenBank/DDBJ whole genome shotgun (WGS) entry which is preliminary data.</text>
</comment>
<dbReference type="RefSeq" id="WP_120403199.1">
    <property type="nucleotide sequence ID" value="NZ_RAXV01000029.1"/>
</dbReference>
<dbReference type="AlphaFoldDB" id="A0A3A8EM99"/>
<keyword evidence="2" id="KW-1185">Reference proteome</keyword>
<dbReference type="EMBL" id="RAXV01000029">
    <property type="protein sequence ID" value="RKG29981.1"/>
    <property type="molecule type" value="Genomic_DNA"/>
</dbReference>
<dbReference type="Proteomes" id="UP000282388">
    <property type="component" value="Unassembled WGS sequence"/>
</dbReference>
<evidence type="ECO:0000313" key="1">
    <source>
        <dbReference type="EMBL" id="RKG29981.1"/>
    </source>
</evidence>
<reference evidence="1 2" key="1">
    <citation type="submission" date="2018-09" db="EMBL/GenBank/DDBJ databases">
        <title>The draft genome of Acinetobacter spp. strains.</title>
        <authorList>
            <person name="Qin J."/>
            <person name="Feng Y."/>
            <person name="Zong Z."/>
        </authorList>
    </citation>
    <scope>NUCLEOTIDE SEQUENCE [LARGE SCALE GENOMIC DNA]</scope>
    <source>
        <strain evidence="1 2">WCHAc060012</strain>
    </source>
</reference>
<dbReference type="OrthoDB" id="6711986at2"/>
<evidence type="ECO:0000313" key="2">
    <source>
        <dbReference type="Proteomes" id="UP000282388"/>
    </source>
</evidence>
<organism evidence="1 2">
    <name type="scientific">Acinetobacter tianfuensis</name>
    <dbReference type="NCBI Taxonomy" id="2419603"/>
    <lineage>
        <taxon>Bacteria</taxon>
        <taxon>Pseudomonadati</taxon>
        <taxon>Pseudomonadota</taxon>
        <taxon>Gammaproteobacteria</taxon>
        <taxon>Moraxellales</taxon>
        <taxon>Moraxellaceae</taxon>
        <taxon>Acinetobacter</taxon>
    </lineage>
</organism>
<sequence>MNHFYKTELGLHTLQHRNITLNAKQRRLLILIGSDDFNAMRHDQKQRLANIELLQQLLDLGLIAQMQNTAIKAVSEHKNTPLAPETHRDQRPASVSIEFKELQNTAAADHLKTAPANELPDSYSALDIESLQQLMIQHLQQYCGLMAKSLIEKISQSSCAAELKSCQMQWITHLQESRISHMQLNQTLQHINFSLNHMQHRQYA</sequence>
<accession>A0A3A8EM99</accession>
<proteinExistence type="predicted"/>
<protein>
    <submittedName>
        <fullName evidence="1">Uncharacterized protein</fullName>
    </submittedName>
</protein>
<name>A0A3A8EM99_9GAMM</name>
<gene>
    <name evidence="1" type="ORF">D7V32_12545</name>
</gene>